<evidence type="ECO:0000256" key="3">
    <source>
        <dbReference type="ARBA" id="ARBA00022692"/>
    </source>
</evidence>
<proteinExistence type="predicted"/>
<feature type="region of interest" description="Disordered" evidence="8">
    <location>
        <begin position="330"/>
        <end position="349"/>
    </location>
</feature>
<sequence>MKLVLLLLFLSFTIFCKGELNDNSFQTCIFENLEGGVIDLSSLKNEDYSFKANGDNLEYFFSFCGSSLICTKYLGMATVESCQYNTQSGFVYETGSLLQSQYSFFNNDTEGNSGITLTYSSSDSVQCSSGYRITNFNFICNANANFSIVAFTEDPQCTYNFYIESSKACISTPTPTPVPSKIIPNSCIFPFGSQSIDLSSLTLSVYPGYSIYYSITDTKYYFNFCQSSAYCSKLFQKNVTLCSQIDNNEFIIAYTDSGIYEIKENGIQLTYSSNGQPNCNNGESPTSASFEMVCNLSVNLEISNFNISSDGCSMNFEFQSIHACIGENPTSSLTSSSSPTLDDNEIDYQ</sequence>
<evidence type="ECO:0000256" key="7">
    <source>
        <dbReference type="ARBA" id="ARBA00023157"/>
    </source>
</evidence>
<dbReference type="GeneID" id="10505053"/>
<evidence type="ECO:0000256" key="2">
    <source>
        <dbReference type="ARBA" id="ARBA00022448"/>
    </source>
</evidence>
<evidence type="ECO:0000313" key="11">
    <source>
        <dbReference type="EMBL" id="EGC29742.1"/>
    </source>
</evidence>
<evidence type="ECO:0000256" key="8">
    <source>
        <dbReference type="SAM" id="MobiDB-lite"/>
    </source>
</evidence>
<dbReference type="PANTHER" id="PTHR15071">
    <property type="entry name" value="MANNOSE-6-PHOSPHATE RECEPTOR FAMILY MEMBER"/>
    <property type="match status" value="1"/>
</dbReference>
<evidence type="ECO:0000256" key="9">
    <source>
        <dbReference type="SAM" id="SignalP"/>
    </source>
</evidence>
<dbReference type="AlphaFoldDB" id="F1A239"/>
<keyword evidence="3" id="KW-0812">Transmembrane</keyword>
<dbReference type="Gene3D" id="2.70.130.10">
    <property type="entry name" value="Mannose-6-phosphate receptor binding domain"/>
    <property type="match status" value="2"/>
</dbReference>
<keyword evidence="5" id="KW-1133">Transmembrane helix</keyword>
<feature type="chain" id="PRO_5003265567" description="MRH domain-containing protein" evidence="9">
    <location>
        <begin position="19"/>
        <end position="349"/>
    </location>
</feature>
<evidence type="ECO:0000313" key="12">
    <source>
        <dbReference type="Proteomes" id="UP000001064"/>
    </source>
</evidence>
<evidence type="ECO:0000259" key="10">
    <source>
        <dbReference type="PROSITE" id="PS51914"/>
    </source>
</evidence>
<keyword evidence="4 9" id="KW-0732">Signal</keyword>
<feature type="signal peptide" evidence="9">
    <location>
        <begin position="1"/>
        <end position="18"/>
    </location>
</feature>
<dbReference type="InParanoid" id="F1A239"/>
<feature type="domain" description="MRH" evidence="10">
    <location>
        <begin position="26"/>
        <end position="171"/>
    </location>
</feature>
<dbReference type="Proteomes" id="UP000001064">
    <property type="component" value="Unassembled WGS sequence"/>
</dbReference>
<organism evidence="11 12">
    <name type="scientific">Dictyostelium purpureum</name>
    <name type="common">Slime mold</name>
    <dbReference type="NCBI Taxonomy" id="5786"/>
    <lineage>
        <taxon>Eukaryota</taxon>
        <taxon>Amoebozoa</taxon>
        <taxon>Evosea</taxon>
        <taxon>Eumycetozoa</taxon>
        <taxon>Dictyostelia</taxon>
        <taxon>Dictyosteliales</taxon>
        <taxon>Dictyosteliaceae</taxon>
        <taxon>Dictyostelium</taxon>
    </lineage>
</organism>
<dbReference type="VEuPathDB" id="AmoebaDB:DICPUDRAFT_84266"/>
<dbReference type="InterPro" id="IPR009011">
    <property type="entry name" value="Man6P_isomerase_rcpt-bd_dom_sf"/>
</dbReference>
<dbReference type="SMART" id="SM01404">
    <property type="entry name" value="CIMR"/>
    <property type="match status" value="1"/>
</dbReference>
<reference evidence="12" key="1">
    <citation type="journal article" date="2011" name="Genome Biol.">
        <title>Comparative genomics of the social amoebae Dictyostelium discoideum and Dictyostelium purpureum.</title>
        <authorList>
            <consortium name="US DOE Joint Genome Institute (JGI-PGF)"/>
            <person name="Sucgang R."/>
            <person name="Kuo A."/>
            <person name="Tian X."/>
            <person name="Salerno W."/>
            <person name="Parikh A."/>
            <person name="Feasley C.L."/>
            <person name="Dalin E."/>
            <person name="Tu H."/>
            <person name="Huang E."/>
            <person name="Barry K."/>
            <person name="Lindquist E."/>
            <person name="Shapiro H."/>
            <person name="Bruce D."/>
            <person name="Schmutz J."/>
            <person name="Salamov A."/>
            <person name="Fey P."/>
            <person name="Gaudet P."/>
            <person name="Anjard C."/>
            <person name="Babu M.M."/>
            <person name="Basu S."/>
            <person name="Bushmanova Y."/>
            <person name="van der Wel H."/>
            <person name="Katoh-Kurasawa M."/>
            <person name="Dinh C."/>
            <person name="Coutinho P.M."/>
            <person name="Saito T."/>
            <person name="Elias M."/>
            <person name="Schaap P."/>
            <person name="Kay R.R."/>
            <person name="Henrissat B."/>
            <person name="Eichinger L."/>
            <person name="Rivero F."/>
            <person name="Putnam N.H."/>
            <person name="West C.M."/>
            <person name="Loomis W.F."/>
            <person name="Chisholm R.L."/>
            <person name="Shaulsky G."/>
            <person name="Strassmann J.E."/>
            <person name="Queller D.C."/>
            <person name="Kuspa A."/>
            <person name="Grigoriev I.V."/>
        </authorList>
    </citation>
    <scope>NUCLEOTIDE SEQUENCE [LARGE SCALE GENOMIC DNA]</scope>
    <source>
        <strain evidence="12">QSDP1</strain>
    </source>
</reference>
<evidence type="ECO:0000256" key="6">
    <source>
        <dbReference type="ARBA" id="ARBA00023136"/>
    </source>
</evidence>
<keyword evidence="12" id="KW-1185">Reference proteome</keyword>
<gene>
    <name evidence="11" type="ORF">DICPUDRAFT_84266</name>
</gene>
<protein>
    <recommendedName>
        <fullName evidence="10">MRH domain-containing protein</fullName>
    </recommendedName>
</protein>
<feature type="compositionally biased region" description="Low complexity" evidence="8">
    <location>
        <begin position="330"/>
        <end position="341"/>
    </location>
</feature>
<dbReference type="EMBL" id="GL871396">
    <property type="protein sequence ID" value="EGC29742.1"/>
    <property type="molecule type" value="Genomic_DNA"/>
</dbReference>
<dbReference type="PROSITE" id="PS51914">
    <property type="entry name" value="MRH"/>
    <property type="match status" value="2"/>
</dbReference>
<dbReference type="SUPFAM" id="SSF50911">
    <property type="entry name" value="Mannose 6-phosphate receptor domain"/>
    <property type="match status" value="2"/>
</dbReference>
<keyword evidence="6" id="KW-0472">Membrane</keyword>
<evidence type="ECO:0000256" key="1">
    <source>
        <dbReference type="ARBA" id="ARBA00004308"/>
    </source>
</evidence>
<name>F1A239_DICPU</name>
<dbReference type="GO" id="GO:0012505">
    <property type="term" value="C:endomembrane system"/>
    <property type="evidence" value="ECO:0007669"/>
    <property type="project" value="UniProtKB-SubCell"/>
</dbReference>
<dbReference type="PANTHER" id="PTHR15071:SF20">
    <property type="entry name" value="MRH DOMAIN-CONTAINING PROTEIN"/>
    <property type="match status" value="1"/>
</dbReference>
<dbReference type="InterPro" id="IPR044865">
    <property type="entry name" value="MRH_dom"/>
</dbReference>
<keyword evidence="2" id="KW-0813">Transport</keyword>
<dbReference type="KEGG" id="dpp:DICPUDRAFT_84266"/>
<keyword evidence="7" id="KW-1015">Disulfide bond</keyword>
<evidence type="ECO:0000256" key="4">
    <source>
        <dbReference type="ARBA" id="ARBA00022729"/>
    </source>
</evidence>
<comment type="subcellular location">
    <subcellularLocation>
        <location evidence="1">Endomembrane system</location>
    </subcellularLocation>
</comment>
<accession>F1A239</accession>
<dbReference type="RefSeq" id="XP_003293735.1">
    <property type="nucleotide sequence ID" value="XM_003293687.1"/>
</dbReference>
<feature type="domain" description="MRH" evidence="10">
    <location>
        <begin position="185"/>
        <end position="326"/>
    </location>
</feature>
<evidence type="ECO:0000256" key="5">
    <source>
        <dbReference type="ARBA" id="ARBA00022989"/>
    </source>
</evidence>